<dbReference type="InterPro" id="IPR027417">
    <property type="entry name" value="P-loop_NTPase"/>
</dbReference>
<dbReference type="Pfam" id="PF22527">
    <property type="entry name" value="DEXQc_Suv3"/>
    <property type="match status" value="2"/>
</dbReference>
<dbReference type="Gene3D" id="1.10.1740.140">
    <property type="match status" value="1"/>
</dbReference>
<dbReference type="GO" id="GO:0005524">
    <property type="term" value="F:ATP binding"/>
    <property type="evidence" value="ECO:0007669"/>
    <property type="project" value="UniProtKB-KW"/>
</dbReference>
<dbReference type="EC" id="3.6.4.13" evidence="1"/>
<evidence type="ECO:0000256" key="4">
    <source>
        <dbReference type="ARBA" id="ARBA00022806"/>
    </source>
</evidence>
<feature type="non-terminal residue" evidence="9">
    <location>
        <position position="474"/>
    </location>
</feature>
<dbReference type="InterPro" id="IPR050699">
    <property type="entry name" value="RNA-DNA_Helicase"/>
</dbReference>
<dbReference type="AlphaFoldDB" id="A0A1Y3BIH7"/>
<evidence type="ECO:0000256" key="3">
    <source>
        <dbReference type="ARBA" id="ARBA00022801"/>
    </source>
</evidence>
<dbReference type="Pfam" id="PF18114">
    <property type="entry name" value="Suv3_N"/>
    <property type="match status" value="1"/>
</dbReference>
<keyword evidence="2" id="KW-0547">Nucleotide-binding</keyword>
<dbReference type="InterPro" id="IPR041453">
    <property type="entry name" value="Suv3_N"/>
</dbReference>
<evidence type="ECO:0000256" key="1">
    <source>
        <dbReference type="ARBA" id="ARBA00012552"/>
    </source>
</evidence>
<evidence type="ECO:0000256" key="5">
    <source>
        <dbReference type="ARBA" id="ARBA00022840"/>
    </source>
</evidence>
<feature type="domain" description="ATP-dependent RNA helicase SUV3 DEXQ-box helicase" evidence="8">
    <location>
        <begin position="208"/>
        <end position="319"/>
    </location>
</feature>
<dbReference type="Gene3D" id="3.40.50.300">
    <property type="entry name" value="P-loop containing nucleotide triphosphate hydrolases"/>
    <property type="match status" value="3"/>
</dbReference>
<keyword evidence="10" id="KW-1185">Reference proteome</keyword>
<name>A0A1Y3BIH7_EURMA</name>
<dbReference type="InterPro" id="IPR055206">
    <property type="entry name" value="DEXQc_SUV3"/>
</dbReference>
<reference evidence="9 10" key="1">
    <citation type="submission" date="2017-03" db="EMBL/GenBank/DDBJ databases">
        <title>Genome Survey of Euroglyphus maynei.</title>
        <authorList>
            <person name="Arlian L.G."/>
            <person name="Morgan M.S."/>
            <person name="Rider S.D."/>
        </authorList>
    </citation>
    <scope>NUCLEOTIDE SEQUENCE [LARGE SCALE GENOMIC DNA]</scope>
    <source>
        <strain evidence="9">Arlian Lab</strain>
        <tissue evidence="9">Whole body</tissue>
    </source>
</reference>
<dbReference type="GO" id="GO:0016787">
    <property type="term" value="F:hydrolase activity"/>
    <property type="evidence" value="ECO:0007669"/>
    <property type="project" value="UniProtKB-KW"/>
</dbReference>
<dbReference type="SUPFAM" id="SSF52540">
    <property type="entry name" value="P-loop containing nucleoside triphosphate hydrolases"/>
    <property type="match status" value="1"/>
</dbReference>
<evidence type="ECO:0000259" key="7">
    <source>
        <dbReference type="Pfam" id="PF18114"/>
    </source>
</evidence>
<feature type="domain" description="ATP-dependent RNA helicase SUV3 DEXQ-box helicase" evidence="8">
    <location>
        <begin position="320"/>
        <end position="389"/>
    </location>
</feature>
<dbReference type="GO" id="GO:0045025">
    <property type="term" value="C:mitochondrial degradosome"/>
    <property type="evidence" value="ECO:0007669"/>
    <property type="project" value="TreeGrafter"/>
</dbReference>
<keyword evidence="4 9" id="KW-0347">Helicase</keyword>
<protein>
    <recommendedName>
        <fullName evidence="1">RNA helicase</fullName>
        <ecNumber evidence="1">3.6.4.13</ecNumber>
    </recommendedName>
</protein>
<dbReference type="InterPro" id="IPR044774">
    <property type="entry name" value="Suv3_DEXQc"/>
</dbReference>
<gene>
    <name evidence="9" type="ORF">BLA29_003350</name>
</gene>
<organism evidence="9 10">
    <name type="scientific">Euroglyphus maynei</name>
    <name type="common">Mayne's house dust mite</name>
    <dbReference type="NCBI Taxonomy" id="6958"/>
    <lineage>
        <taxon>Eukaryota</taxon>
        <taxon>Metazoa</taxon>
        <taxon>Ecdysozoa</taxon>
        <taxon>Arthropoda</taxon>
        <taxon>Chelicerata</taxon>
        <taxon>Arachnida</taxon>
        <taxon>Acari</taxon>
        <taxon>Acariformes</taxon>
        <taxon>Sarcoptiformes</taxon>
        <taxon>Astigmata</taxon>
        <taxon>Psoroptidia</taxon>
        <taxon>Analgoidea</taxon>
        <taxon>Pyroglyphidae</taxon>
        <taxon>Pyroglyphinae</taxon>
        <taxon>Euroglyphus</taxon>
    </lineage>
</organism>
<dbReference type="EMBL" id="MUJZ01022104">
    <property type="protein sequence ID" value="OTF79633.1"/>
    <property type="molecule type" value="Genomic_DNA"/>
</dbReference>
<comment type="catalytic activity">
    <reaction evidence="6">
        <text>ATP + H2O = ADP + phosphate + H(+)</text>
        <dbReference type="Rhea" id="RHEA:13065"/>
        <dbReference type="ChEBI" id="CHEBI:15377"/>
        <dbReference type="ChEBI" id="CHEBI:15378"/>
        <dbReference type="ChEBI" id="CHEBI:30616"/>
        <dbReference type="ChEBI" id="CHEBI:43474"/>
        <dbReference type="ChEBI" id="CHEBI:456216"/>
        <dbReference type="EC" id="3.6.4.13"/>
    </reaction>
</comment>
<evidence type="ECO:0000313" key="9">
    <source>
        <dbReference type="EMBL" id="OTF79633.1"/>
    </source>
</evidence>
<dbReference type="PANTHER" id="PTHR12131:SF1">
    <property type="entry name" value="ATP-DEPENDENT RNA HELICASE SUPV3L1, MITOCHONDRIAL-RELATED"/>
    <property type="match status" value="1"/>
</dbReference>
<dbReference type="Proteomes" id="UP000194236">
    <property type="component" value="Unassembled WGS sequence"/>
</dbReference>
<evidence type="ECO:0000259" key="8">
    <source>
        <dbReference type="Pfam" id="PF22527"/>
    </source>
</evidence>
<comment type="caution">
    <text evidence="9">The sequence shown here is derived from an EMBL/GenBank/DDBJ whole genome shotgun (WGS) entry which is preliminary data.</text>
</comment>
<accession>A0A1Y3BIH7</accession>
<evidence type="ECO:0000256" key="2">
    <source>
        <dbReference type="ARBA" id="ARBA00022741"/>
    </source>
</evidence>
<proteinExistence type="predicted"/>
<dbReference type="CDD" id="cd17913">
    <property type="entry name" value="DEXQc_Suv3"/>
    <property type="match status" value="1"/>
</dbReference>
<dbReference type="GO" id="GO:0000965">
    <property type="term" value="P:mitochondrial RNA 3'-end processing"/>
    <property type="evidence" value="ECO:0007669"/>
    <property type="project" value="TreeGrafter"/>
</dbReference>
<evidence type="ECO:0000256" key="6">
    <source>
        <dbReference type="ARBA" id="ARBA00047984"/>
    </source>
</evidence>
<keyword evidence="3" id="KW-0378">Hydrolase</keyword>
<feature type="domain" description="Suv3 N-terminal" evidence="7">
    <location>
        <begin position="95"/>
        <end position="199"/>
    </location>
</feature>
<dbReference type="GO" id="GO:0003724">
    <property type="term" value="F:RNA helicase activity"/>
    <property type="evidence" value="ECO:0007669"/>
    <property type="project" value="UniProtKB-EC"/>
</dbReference>
<dbReference type="OrthoDB" id="6692397at2759"/>
<keyword evidence="5" id="KW-0067">ATP-binding</keyword>
<sequence>MRISLRCYLRSLPPCRIVNTPAILSRMVNVRMIHHRHHISLLNNNQISIRFCSSSSSSSSSPESLPSPLDNETKIKDIDTLIQPGQDLAAQFSDEWGNIGEEITGRKLLKEEIIPLLNKFLQRPTVRQLAAENGLKPKLLIEAFSSFRKKILDSKILDPEIHIILSDILHGKGHVDDLFPSFIKHAKTIYPHIDCLDDLKKISDLRLPPNWYPQARTMNRKFQFHCGPTNSGKTYNALNRFFESKSGIYCGPLKMLAVEVYQKANNAGVACDLITGEERRFADENQSPSSHVSCTVEMSSLNQTYDVAIIDEIQMVRDPVEMSSLNQKYEVAIIDEIQMVRDPERGWAWTRALLGIAAEEIHLCGEKAALNLIIEILSTTGEIVQVHEYKRLTDLNIEDNALESLENVQPGDCIVCFSKRDIYNVSLKLERMGHNVATIYGTLPPATKLLQCSKYNDPNDPCNVLVATDAIGMG</sequence>
<dbReference type="PANTHER" id="PTHR12131">
    <property type="entry name" value="ATP-DEPENDENT RNA AND DNA HELICASE"/>
    <property type="match status" value="1"/>
</dbReference>
<evidence type="ECO:0000313" key="10">
    <source>
        <dbReference type="Proteomes" id="UP000194236"/>
    </source>
</evidence>